<dbReference type="Proteomes" id="UP000249616">
    <property type="component" value="Chromosome"/>
</dbReference>
<evidence type="ECO:0000256" key="1">
    <source>
        <dbReference type="SAM" id="MobiDB-lite"/>
    </source>
</evidence>
<organism evidence="2 3">
    <name type="scientific">Streptomyces cadmiisoli</name>
    <dbReference type="NCBI Taxonomy" id="2184053"/>
    <lineage>
        <taxon>Bacteria</taxon>
        <taxon>Bacillati</taxon>
        <taxon>Actinomycetota</taxon>
        <taxon>Actinomycetes</taxon>
        <taxon>Kitasatosporales</taxon>
        <taxon>Streptomycetaceae</taxon>
        <taxon>Streptomyces</taxon>
        <taxon>Streptomyces aurantiacus group</taxon>
    </lineage>
</organism>
<dbReference type="RefSeq" id="WP_112439510.1">
    <property type="nucleotide sequence ID" value="NZ_CP030073.1"/>
</dbReference>
<feature type="region of interest" description="Disordered" evidence="1">
    <location>
        <begin position="514"/>
        <end position="554"/>
    </location>
</feature>
<evidence type="ECO:0000313" key="2">
    <source>
        <dbReference type="EMBL" id="AWW39425.1"/>
    </source>
</evidence>
<keyword evidence="3" id="KW-1185">Reference proteome</keyword>
<protein>
    <submittedName>
        <fullName evidence="2">Uncharacterized protein</fullName>
    </submittedName>
</protein>
<feature type="region of interest" description="Disordered" evidence="1">
    <location>
        <begin position="451"/>
        <end position="474"/>
    </location>
</feature>
<name>A0A2Z4J2K1_9ACTN</name>
<proteinExistence type="predicted"/>
<accession>A0A2Z4J2K1</accession>
<dbReference type="EMBL" id="CP030073">
    <property type="protein sequence ID" value="AWW39425.1"/>
    <property type="molecule type" value="Genomic_DNA"/>
</dbReference>
<sequence length="554" mass="60585">MSLISYLARLEAVDTGLAQPTATVRHRYLSERPLVLVPLTTAGEAGAPLGALVGTDRTAPRLLVVPQPRDRDLRFAFLAELADLVLPYVEAHAEQVEPAERTETDPETGKRVKVEVELCAQAPQLIVPSRAGVDLVRLLGRSMRFRRTAEQDPETPHPAPPRVPLLGRWLTHFGERARVPGSSLLLALTEVLGRHWATGQSSLEDQHLGALLAWIDPPEGSSGAEAALRAELLRDERGQLRCPPAGPATDPAFDNKLLAPAIERYDRARTALAAAEDGMAADDRLGDLTAAEREIRALVERVTRPTWDSVWQGLDLLRALPEGARVEERWTRDRWSFTGHRDRVVAGEPPQPRLDDAVTAANKLAAREREQARLEAQEALDDPLVMAGRRLSGEAFSGEVTEVVMAYAEGRRPSPRPLVTVRTDDRPYLSEGVKVYRSLGGKPQAAEFVGLEDAVHGDPHDDKGEDRGDSRDARGDGAVLVVLRIVDKMGRGKEPEAGSVPEKGDRLCFTLFEHEQRGGAKLPDPEQTPWTHGGPPGERTAPEPADQVTEEDVL</sequence>
<dbReference type="KEGG" id="scad:DN051_24500"/>
<dbReference type="AlphaFoldDB" id="A0A2Z4J2K1"/>
<gene>
    <name evidence="2" type="ORF">DN051_24500</name>
</gene>
<reference evidence="2 3" key="1">
    <citation type="journal article" date="2019" name="Int. J. Syst. Evol. Microbiol.">
        <title>Streptomyces cadmiisoli sp. nov., a novel actinomycete isolated from cadmium-contaminated soil.</title>
        <authorList>
            <person name="Li K."/>
            <person name="Tang X."/>
            <person name="Zhao J."/>
            <person name="Guo Y."/>
            <person name="Tang Y."/>
            <person name="Gao J."/>
        </authorList>
    </citation>
    <scope>NUCLEOTIDE SEQUENCE [LARGE SCALE GENOMIC DNA]</scope>
    <source>
        <strain evidence="2 3">ZFG47</strain>
    </source>
</reference>
<evidence type="ECO:0000313" key="3">
    <source>
        <dbReference type="Proteomes" id="UP000249616"/>
    </source>
</evidence>
<feature type="compositionally biased region" description="Basic and acidic residues" evidence="1">
    <location>
        <begin position="453"/>
        <end position="474"/>
    </location>
</feature>